<name>A0A370GLF1_9COXI</name>
<keyword evidence="3" id="KW-0663">Pyridoxal phosphate</keyword>
<keyword evidence="4" id="KW-0456">Lyase</keyword>
<dbReference type="GO" id="GO:0005524">
    <property type="term" value="F:ATP binding"/>
    <property type="evidence" value="ECO:0007669"/>
    <property type="project" value="TreeGrafter"/>
</dbReference>
<dbReference type="FunFam" id="3.40.50.1100:FF:000005">
    <property type="entry name" value="Threonine dehydratase catabolic"/>
    <property type="match status" value="1"/>
</dbReference>
<dbReference type="GO" id="GO:0030170">
    <property type="term" value="F:pyridoxal phosphate binding"/>
    <property type="evidence" value="ECO:0007669"/>
    <property type="project" value="TreeGrafter"/>
</dbReference>
<gene>
    <name evidence="6" type="ORF">C8D86_10927</name>
</gene>
<dbReference type="GO" id="GO:0003941">
    <property type="term" value="F:L-serine ammonia-lyase activity"/>
    <property type="evidence" value="ECO:0007669"/>
    <property type="project" value="TreeGrafter"/>
</dbReference>
<dbReference type="EMBL" id="QQAX01000009">
    <property type="protein sequence ID" value="RDI44545.1"/>
    <property type="molecule type" value="Genomic_DNA"/>
</dbReference>
<sequence>MTVTIKNIEDAAKRIHPYIKRTPVLTCSTLNRITQATLFFKCENFQKAGAFKFRGACNAVFSLSDSEARRGVATHSSGNHAQALALAAKTRGIKAYIVMPSNSAQVKKQAVADYGAAITFCEPGLAAREAALNKVIEETGAVLIHPYDNEQVISGQGTAALEFLDECHDIDIMIAPIGGGGLIAGTAIAVKALSPTTQVIGAEPERVNDAYLSFKKGERVPAPNQHTICDGLLTSVGKITFPIILEKVNDIYTASEQTILNALRYIWERMKIVVEPSAAVTLAIILANPDMFKGKRIGLILSGGNVDIKAIAELL</sequence>
<evidence type="ECO:0000313" key="7">
    <source>
        <dbReference type="Proteomes" id="UP000254720"/>
    </source>
</evidence>
<evidence type="ECO:0000256" key="2">
    <source>
        <dbReference type="ARBA" id="ARBA00010869"/>
    </source>
</evidence>
<dbReference type="OrthoDB" id="9811476at2"/>
<accession>A0A370GLF1</accession>
<dbReference type="FunFam" id="3.40.50.1100:FF:000007">
    <property type="entry name" value="L-threonine dehydratase catabolic TdcB"/>
    <property type="match status" value="1"/>
</dbReference>
<evidence type="ECO:0000256" key="4">
    <source>
        <dbReference type="ARBA" id="ARBA00023239"/>
    </source>
</evidence>
<dbReference type="GO" id="GO:0030378">
    <property type="term" value="F:serine racemase activity"/>
    <property type="evidence" value="ECO:0007669"/>
    <property type="project" value="TreeGrafter"/>
</dbReference>
<dbReference type="GO" id="GO:0018114">
    <property type="term" value="F:threonine racemase activity"/>
    <property type="evidence" value="ECO:0007669"/>
    <property type="project" value="TreeGrafter"/>
</dbReference>
<evidence type="ECO:0000256" key="3">
    <source>
        <dbReference type="ARBA" id="ARBA00022898"/>
    </source>
</evidence>
<dbReference type="RefSeq" id="WP_114834221.1">
    <property type="nucleotide sequence ID" value="NZ_LR699114.1"/>
</dbReference>
<feature type="domain" description="Tryptophan synthase beta chain-like PALP" evidence="5">
    <location>
        <begin position="17"/>
        <end position="303"/>
    </location>
</feature>
<evidence type="ECO:0000256" key="1">
    <source>
        <dbReference type="ARBA" id="ARBA00001933"/>
    </source>
</evidence>
<dbReference type="Gene3D" id="3.40.50.1100">
    <property type="match status" value="2"/>
</dbReference>
<dbReference type="SUPFAM" id="SSF53686">
    <property type="entry name" value="Tryptophan synthase beta subunit-like PLP-dependent enzymes"/>
    <property type="match status" value="1"/>
</dbReference>
<dbReference type="GO" id="GO:0070179">
    <property type="term" value="P:D-serine biosynthetic process"/>
    <property type="evidence" value="ECO:0007669"/>
    <property type="project" value="TreeGrafter"/>
</dbReference>
<dbReference type="AlphaFoldDB" id="A0A370GLF1"/>
<proteinExistence type="inferred from homology"/>
<evidence type="ECO:0000259" key="5">
    <source>
        <dbReference type="Pfam" id="PF00291"/>
    </source>
</evidence>
<organism evidence="6 7">
    <name type="scientific">Aquicella lusitana</name>
    <dbReference type="NCBI Taxonomy" id="254246"/>
    <lineage>
        <taxon>Bacteria</taxon>
        <taxon>Pseudomonadati</taxon>
        <taxon>Pseudomonadota</taxon>
        <taxon>Gammaproteobacteria</taxon>
        <taxon>Legionellales</taxon>
        <taxon>Coxiellaceae</taxon>
        <taxon>Aquicella</taxon>
    </lineage>
</organism>
<dbReference type="Pfam" id="PF00291">
    <property type="entry name" value="PALP"/>
    <property type="match status" value="1"/>
</dbReference>
<dbReference type="InterPro" id="IPR001926">
    <property type="entry name" value="TrpB-like_PALP"/>
</dbReference>
<dbReference type="Proteomes" id="UP000254720">
    <property type="component" value="Unassembled WGS sequence"/>
</dbReference>
<comment type="similarity">
    <text evidence="2">Belongs to the serine/threonine dehydratase family.</text>
</comment>
<dbReference type="PANTHER" id="PTHR43050:SF1">
    <property type="entry name" value="SERINE RACEMASE"/>
    <property type="match status" value="1"/>
</dbReference>
<dbReference type="InterPro" id="IPR036052">
    <property type="entry name" value="TrpB-like_PALP_sf"/>
</dbReference>
<dbReference type="GO" id="GO:0000287">
    <property type="term" value="F:magnesium ion binding"/>
    <property type="evidence" value="ECO:0007669"/>
    <property type="project" value="TreeGrafter"/>
</dbReference>
<evidence type="ECO:0000313" key="6">
    <source>
        <dbReference type="EMBL" id="RDI44545.1"/>
    </source>
</evidence>
<protein>
    <submittedName>
        <fullName evidence="6">Threonine dehydratase</fullName>
    </submittedName>
</protein>
<reference evidence="6 7" key="1">
    <citation type="submission" date="2018-07" db="EMBL/GenBank/DDBJ databases">
        <title>Genomic Encyclopedia of Type Strains, Phase IV (KMG-IV): sequencing the most valuable type-strain genomes for metagenomic binning, comparative biology and taxonomic classification.</title>
        <authorList>
            <person name="Goeker M."/>
        </authorList>
    </citation>
    <scope>NUCLEOTIDE SEQUENCE [LARGE SCALE GENOMIC DNA]</scope>
    <source>
        <strain evidence="6 7">DSM 16500</strain>
    </source>
</reference>
<dbReference type="PANTHER" id="PTHR43050">
    <property type="entry name" value="SERINE / THREONINE RACEMASE FAMILY MEMBER"/>
    <property type="match status" value="1"/>
</dbReference>
<keyword evidence="7" id="KW-1185">Reference proteome</keyword>
<comment type="caution">
    <text evidence="6">The sequence shown here is derived from an EMBL/GenBank/DDBJ whole genome shotgun (WGS) entry which is preliminary data.</text>
</comment>
<dbReference type="CDD" id="cd01562">
    <property type="entry name" value="Thr-dehyd"/>
    <property type="match status" value="1"/>
</dbReference>
<comment type="cofactor">
    <cofactor evidence="1">
        <name>pyridoxal 5'-phosphate</name>
        <dbReference type="ChEBI" id="CHEBI:597326"/>
    </cofactor>
</comment>